<feature type="transmembrane region" description="Helical" evidence="2">
    <location>
        <begin position="175"/>
        <end position="198"/>
    </location>
</feature>
<feature type="domain" description="DUF6535" evidence="3">
    <location>
        <begin position="908"/>
        <end position="1088"/>
    </location>
</feature>
<feature type="transmembrane region" description="Helical" evidence="2">
    <location>
        <begin position="1065"/>
        <end position="1088"/>
    </location>
</feature>
<sequence>MDPSPDPSMLLPSLLQRDTVSTKNHTTTQNVLSESSNVQSERKPTKKDLTQLKQEFKKRCADLENEYSELGWKATDGWKMMTDMLNNRDTQNVRNHNENIDTLLVFAGLFSAILTAFIIEAIKLLQRDSSDTSLQVLVQISQQLGSFTLNNGFANSTYIPLSLPTDPFVPEPSSVWVNGLWIVALVLSLVATSLGMLIKQWLREFIDNPYVVPEEQRRVRLFRVRGLRKYKVSEIATFLPLLLQISLILFFAGLVLFVRNIHGTIGWVVTGFVISWFSILVITTALPLFLPSCPYKTPFLKPIVSRVKQLLDILYRSLRSLAFNRAAIFNIYFSLTGAHQLSQSSYAPPRPPLFGDEVEAKFSRDSSLDPDIFLDTYKTFGNVNIWEMVMQCLDPESPSKSLQLLFTLINKSPSTVTSRGFQWDLWTSLYRNEQRMVVKSMVMCIRWAFMSSFEGRGKPDYTVVKALLALKECTEHLRLLSSRRIDKALHEMASTLIREVQYVPFDSGPLVKYVSGVLESDSDVVRMWNGVGRDFMNALMEAFDQTLKSPSVSEVDFSKQCCNVLFCAGRASEDGLQALIEKSTILSERLVSKINSFPDPSGPRSPTSVFLWHCALDMALRLHIRHSDVMDKTVFESLHTRSTKMFDLYLQHAPDEFGKSLVGKPVEGSQTSGALIEAVDWDQVLDKYVEVEVRKRGEYRGNGRTWDYQRLQVDHKDRMEFMLNYEEQCALDKCSYKDTDQPKLDFPSVHGNLCALVDGRLAIADYLLLLCCSLYHLVPVSLSFTLLAETLSGSASISTQSDPNLGFDFLDTYTLQGRPLSRVTEPRSPLMDELHDSKVRLLPSQIQASQVEHNQFKTPSGSLFIGPSRTPRDVTFKGKTLTELKQEFEQECEKIEQGCPELARKDGWSVLHEMLTNRDEKDIKNHYDNIDTLLVFAGLYSAILTAFVVEAYKLLQRDSSDASLQVLVQISQQLASFAVNSGFANATFVPSSLPTGPFTPERSSVWLNGLWFVALILSLAVASLGLLVKQWLRECADNPGITPEEQRRIRAFRVRGLREYKVAEIAASLPLLLQTSLILFFAGLVLFIQGVHATIGWVITGFVVAWGAFLAITTVLPWFSASCPYKTPFLTPIISQIKQLLNNLNIWLKNSAQYRFRRLYDTLPTILFGDDAETKASKQPSFDADVLLDAYETSGGTDVWETIMGCVDPQNPAGSLANLSSVINRIHSPSETSTTITRDAWAGLSWDQRRAFVKSLATCIRLRLVQAFEKKEGSELDADLIDSLFLLNKHSHFLAYQFSSRMDYALKEMSSILFRVAPSAPFTLSPGVNASQLFENAFSATIPGWFGKSAMIYFIGAWNQAFERLPLSDHEDEVLKQCHRVFLCAGRSTEESWPILTDEFPELSRHIAAKVDSLPDPSLQSFPYSVFRWHCIFDMAMRLHQQIPGIIDNVLFEAFHTRSVKMFDLYVQLWEEGVFEQCTINGKVEGVSQTLGASAGMIDWDQVLDEYVRVEVRDVGEYREYGDQWDYQRLRVDCKYRMEFMLNYEDDQWASQVLRIMANEYHL</sequence>
<evidence type="ECO:0000313" key="5">
    <source>
        <dbReference type="Proteomes" id="UP001212997"/>
    </source>
</evidence>
<reference evidence="4" key="1">
    <citation type="submission" date="2022-07" db="EMBL/GenBank/DDBJ databases">
        <title>Genome Sequence of Physisporinus lineatus.</title>
        <authorList>
            <person name="Buettner E."/>
        </authorList>
    </citation>
    <scope>NUCLEOTIDE SEQUENCE</scope>
    <source>
        <strain evidence="4">VT162</strain>
    </source>
</reference>
<dbReference type="EMBL" id="JANAWD010000575">
    <property type="protein sequence ID" value="KAJ3477656.1"/>
    <property type="molecule type" value="Genomic_DNA"/>
</dbReference>
<evidence type="ECO:0000259" key="3">
    <source>
        <dbReference type="Pfam" id="PF20153"/>
    </source>
</evidence>
<dbReference type="Proteomes" id="UP001212997">
    <property type="component" value="Unassembled WGS sequence"/>
</dbReference>
<feature type="domain" description="DUF6535" evidence="3">
    <location>
        <begin position="78"/>
        <end position="259"/>
    </location>
</feature>
<feature type="transmembrane region" description="Helical" evidence="2">
    <location>
        <begin position="1005"/>
        <end position="1028"/>
    </location>
</feature>
<proteinExistence type="predicted"/>
<evidence type="ECO:0000256" key="2">
    <source>
        <dbReference type="SAM" id="Phobius"/>
    </source>
</evidence>
<feature type="transmembrane region" description="Helical" evidence="2">
    <location>
        <begin position="1094"/>
        <end position="1119"/>
    </location>
</feature>
<feature type="compositionally biased region" description="Polar residues" evidence="1">
    <location>
        <begin position="21"/>
        <end position="39"/>
    </location>
</feature>
<feature type="transmembrane region" description="Helical" evidence="2">
    <location>
        <begin position="933"/>
        <end position="955"/>
    </location>
</feature>
<keyword evidence="2" id="KW-0472">Membrane</keyword>
<comment type="caution">
    <text evidence="4">The sequence shown here is derived from an EMBL/GenBank/DDBJ whole genome shotgun (WGS) entry which is preliminary data.</text>
</comment>
<evidence type="ECO:0000256" key="1">
    <source>
        <dbReference type="SAM" id="MobiDB-lite"/>
    </source>
</evidence>
<accession>A0AAD5UU05</accession>
<dbReference type="InterPro" id="IPR045338">
    <property type="entry name" value="DUF6535"/>
</dbReference>
<evidence type="ECO:0000313" key="4">
    <source>
        <dbReference type="EMBL" id="KAJ3477656.1"/>
    </source>
</evidence>
<feature type="region of interest" description="Disordered" evidence="1">
    <location>
        <begin position="21"/>
        <end position="47"/>
    </location>
</feature>
<keyword evidence="2" id="KW-0812">Transmembrane</keyword>
<feature type="transmembrane region" description="Helical" evidence="2">
    <location>
        <begin position="264"/>
        <end position="290"/>
    </location>
</feature>
<organism evidence="4 5">
    <name type="scientific">Meripilus lineatus</name>
    <dbReference type="NCBI Taxonomy" id="2056292"/>
    <lineage>
        <taxon>Eukaryota</taxon>
        <taxon>Fungi</taxon>
        <taxon>Dikarya</taxon>
        <taxon>Basidiomycota</taxon>
        <taxon>Agaricomycotina</taxon>
        <taxon>Agaricomycetes</taxon>
        <taxon>Polyporales</taxon>
        <taxon>Meripilaceae</taxon>
        <taxon>Meripilus</taxon>
    </lineage>
</organism>
<protein>
    <recommendedName>
        <fullName evidence="3">DUF6535 domain-containing protein</fullName>
    </recommendedName>
</protein>
<feature type="transmembrane region" description="Helical" evidence="2">
    <location>
        <begin position="235"/>
        <end position="258"/>
    </location>
</feature>
<feature type="transmembrane region" description="Helical" evidence="2">
    <location>
        <begin position="103"/>
        <end position="125"/>
    </location>
</feature>
<keyword evidence="5" id="KW-1185">Reference proteome</keyword>
<keyword evidence="2" id="KW-1133">Transmembrane helix</keyword>
<dbReference type="Pfam" id="PF20153">
    <property type="entry name" value="DUF6535"/>
    <property type="match status" value="2"/>
</dbReference>
<name>A0AAD5UU05_9APHY</name>
<gene>
    <name evidence="4" type="ORF">NLI96_g10312</name>
</gene>